<dbReference type="GO" id="GO:0005509">
    <property type="term" value="F:calcium ion binding"/>
    <property type="evidence" value="ECO:0007669"/>
    <property type="project" value="UniProtKB-UniRule"/>
</dbReference>
<evidence type="ECO:0000256" key="14">
    <source>
        <dbReference type="PROSITE-ProRule" id="PRU00043"/>
    </source>
</evidence>
<dbReference type="GO" id="GO:0009986">
    <property type="term" value="C:cell surface"/>
    <property type="evidence" value="ECO:0007669"/>
    <property type="project" value="TreeGrafter"/>
</dbReference>
<dbReference type="GO" id="GO:0051965">
    <property type="term" value="P:positive regulation of synapse assembly"/>
    <property type="evidence" value="ECO:0007669"/>
    <property type="project" value="TreeGrafter"/>
</dbReference>
<dbReference type="FunFam" id="2.60.40.60:FF:000025">
    <property type="entry name" value="Calsyntenin 1"/>
    <property type="match status" value="1"/>
</dbReference>
<keyword evidence="1" id="KW-1003">Cell membrane</keyword>
<protein>
    <recommendedName>
        <fullName evidence="17">Cadherin domain-containing protein</fullName>
    </recommendedName>
</protein>
<dbReference type="PANTHER" id="PTHR14139">
    <property type="entry name" value="CALSYNTENIN"/>
    <property type="match status" value="1"/>
</dbReference>
<feature type="compositionally biased region" description="Acidic residues" evidence="15">
    <location>
        <begin position="919"/>
        <end position="954"/>
    </location>
</feature>
<evidence type="ECO:0000256" key="11">
    <source>
        <dbReference type="ARBA" id="ARBA00023257"/>
    </source>
</evidence>
<dbReference type="InterPro" id="IPR013320">
    <property type="entry name" value="ConA-like_dom_sf"/>
</dbReference>
<keyword evidence="9 16" id="KW-0472">Membrane</keyword>
<evidence type="ECO:0000256" key="10">
    <source>
        <dbReference type="ARBA" id="ARBA00023180"/>
    </source>
</evidence>
<dbReference type="PRINTS" id="PR00205">
    <property type="entry name" value="CADHERIN"/>
</dbReference>
<evidence type="ECO:0000256" key="12">
    <source>
        <dbReference type="ARBA" id="ARBA00035006"/>
    </source>
</evidence>
<dbReference type="SUPFAM" id="SSF49899">
    <property type="entry name" value="Concanavalin A-like lectins/glucanases"/>
    <property type="match status" value="1"/>
</dbReference>
<dbReference type="GO" id="GO:0007156">
    <property type="term" value="P:homophilic cell adhesion via plasma membrane adhesion molecules"/>
    <property type="evidence" value="ECO:0007669"/>
    <property type="project" value="InterPro"/>
</dbReference>
<keyword evidence="11" id="KW-0628">Postsynaptic cell membrane</keyword>
<evidence type="ECO:0000256" key="1">
    <source>
        <dbReference type="ARBA" id="ARBA00022475"/>
    </source>
</evidence>
<evidence type="ECO:0000256" key="5">
    <source>
        <dbReference type="ARBA" id="ARBA00022837"/>
    </source>
</evidence>
<keyword evidence="6" id="KW-0130">Cell adhesion</keyword>
<evidence type="ECO:0000313" key="18">
    <source>
        <dbReference type="EnsemblMetazoa" id="XP_038075569.1"/>
    </source>
</evidence>
<evidence type="ECO:0000256" key="16">
    <source>
        <dbReference type="SAM" id="Phobius"/>
    </source>
</evidence>
<keyword evidence="3" id="KW-0732">Signal</keyword>
<dbReference type="Pfam" id="PF07953">
    <property type="entry name" value="Toxin_R_bind_N"/>
    <property type="match status" value="1"/>
</dbReference>
<dbReference type="Gene3D" id="2.60.120.200">
    <property type="match status" value="1"/>
</dbReference>
<dbReference type="PROSITE" id="PS50268">
    <property type="entry name" value="CADHERIN_2"/>
    <property type="match status" value="2"/>
</dbReference>
<evidence type="ECO:0000256" key="9">
    <source>
        <dbReference type="ARBA" id="ARBA00023136"/>
    </source>
</evidence>
<dbReference type="SMART" id="SM00112">
    <property type="entry name" value="CA"/>
    <property type="match status" value="2"/>
</dbReference>
<dbReference type="Gene3D" id="2.60.40.60">
    <property type="entry name" value="Cadherins"/>
    <property type="match status" value="2"/>
</dbReference>
<dbReference type="SUPFAM" id="SSF49313">
    <property type="entry name" value="Cadherin-like"/>
    <property type="match status" value="2"/>
</dbReference>
<accession>A0A914BHK0</accession>
<evidence type="ECO:0000313" key="19">
    <source>
        <dbReference type="Proteomes" id="UP000887568"/>
    </source>
</evidence>
<dbReference type="InterPro" id="IPR015919">
    <property type="entry name" value="Cadherin-like_sf"/>
</dbReference>
<name>A0A914BHK0_PATMI</name>
<proteinExistence type="inferred from homology"/>
<dbReference type="AlphaFoldDB" id="A0A914BHK0"/>
<dbReference type="OMA" id="CWQGSDN"/>
<sequence length="971" mass="107705">MVNISRRKQRVRGAEDNTEMFRRSRWAGGALLVALFALSGVNCLEDTPNTKPYFPEKIYHGEVNKTTGVVTIHPQLVARDDDAGPDGEIAGYRLYPDVDVPFAVTLGEHGEAVLRATDTQELGCEKSQAGWQFSIQALDGGMPQKTSHRTEVHIVVNDSNDSPPRFVQSSYTATVSEGVIEDNVLTVEAKDSDCSAAFSTICQYEITTRDGATVPFAIGFDGRISTTKALDGDTESRYLFNVVAYDCGGRSSEPVPVTITVSTLCSPGWKGVARRIEYTPASGMQPLAPMMHLETCTQPNCTTSEVITTVKLQTRHIGFGCDRETYSSESQRKLCGSPSGSFDLLPSPGMGQKWTEDLLTDEGHDSEQIYEFDGEESAVIIPEKYAPTNLTNRFSVSFWMKHGETEGLNKEHIMCSSDSEGLNRHHYAIFIHNCRLVLLLRHQDEGKSDAFFPTEFRWKLDEVCDKQWHRYTFNIDFPSVMLYIDGELHQTKMISDDWPLHHSNYPVALTIGACYDDFDTDARAGGKGRFSGHFQGYLAGLSVLPGHVETESTIECMYSCKEGLSIAADDLAADRIQFNAMKTELVIKGDLNDASQLLRRVSYFNSRKFPTPGQRALTIKTITICDGIPMPMTDVSAYVMVVQPAEPTITIEGPSQMAQEGHEIEAGIRPFASISIVSTMSEDQEEEEEAALEEIGKKPDVPLTVSHRLDSCNITTGTYLTSDESFTVPAELLASYHLLKFDSSEGMSIKGVDTIEHYVEVLRQVVYSSSDTTEKLSHTLTVTCTELNGRFQSNEYKITVNVLRKSIKQAIRPNHDKAAPHANILFKPGKNTLEEEMKEKMPLTKLGQITASSTAMTIVIVICVGFLVFMIVLGVFRIYAAHRDSAYDQQDFDWDDSALNITVNPMEGPTETHIGMESDSSDDDDDSCQDDLDDSSEDDDEDDDEEEDGSGEIDVEIKGTQLEWDDSTLKF</sequence>
<feature type="domain" description="Cadherin" evidence="17">
    <location>
        <begin position="55"/>
        <end position="166"/>
    </location>
</feature>
<evidence type="ECO:0000256" key="3">
    <source>
        <dbReference type="ARBA" id="ARBA00022729"/>
    </source>
</evidence>
<keyword evidence="2 16" id="KW-0812">Transmembrane</keyword>
<organism evidence="18 19">
    <name type="scientific">Patiria miniata</name>
    <name type="common">Bat star</name>
    <name type="synonym">Asterina miniata</name>
    <dbReference type="NCBI Taxonomy" id="46514"/>
    <lineage>
        <taxon>Eukaryota</taxon>
        <taxon>Metazoa</taxon>
        <taxon>Echinodermata</taxon>
        <taxon>Eleutherozoa</taxon>
        <taxon>Asterozoa</taxon>
        <taxon>Asteroidea</taxon>
        <taxon>Valvatacea</taxon>
        <taxon>Valvatida</taxon>
        <taxon>Asterinidae</taxon>
        <taxon>Patiria</taxon>
    </lineage>
</organism>
<dbReference type="InterPro" id="IPR002126">
    <property type="entry name" value="Cadherin-like_dom"/>
</dbReference>
<comment type="similarity">
    <text evidence="13">Belongs to the calsyntenin family.</text>
</comment>
<dbReference type="RefSeq" id="XP_038075569.1">
    <property type="nucleotide sequence ID" value="XM_038219641.1"/>
</dbReference>
<dbReference type="GeneID" id="119743237"/>
<evidence type="ECO:0000256" key="15">
    <source>
        <dbReference type="SAM" id="MobiDB-lite"/>
    </source>
</evidence>
<dbReference type="GO" id="GO:0050806">
    <property type="term" value="P:positive regulation of synaptic transmission"/>
    <property type="evidence" value="ECO:0007669"/>
    <property type="project" value="TreeGrafter"/>
</dbReference>
<keyword evidence="19" id="KW-1185">Reference proteome</keyword>
<dbReference type="GO" id="GO:0045211">
    <property type="term" value="C:postsynaptic membrane"/>
    <property type="evidence" value="ECO:0007669"/>
    <property type="project" value="UniProtKB-SubCell"/>
</dbReference>
<keyword evidence="4" id="KW-0677">Repeat</keyword>
<evidence type="ECO:0000256" key="13">
    <source>
        <dbReference type="ARBA" id="ARBA00035015"/>
    </source>
</evidence>
<evidence type="ECO:0000256" key="8">
    <source>
        <dbReference type="ARBA" id="ARBA00023018"/>
    </source>
</evidence>
<keyword evidence="10" id="KW-0325">Glycoprotein</keyword>
<evidence type="ECO:0000256" key="7">
    <source>
        <dbReference type="ARBA" id="ARBA00022989"/>
    </source>
</evidence>
<dbReference type="PANTHER" id="PTHR14139:SF2">
    <property type="entry name" value="CALSYNTENIN-1"/>
    <property type="match status" value="1"/>
</dbReference>
<dbReference type="EnsemblMetazoa" id="XM_038219641.1">
    <property type="protein sequence ID" value="XP_038075569.1"/>
    <property type="gene ID" value="LOC119743237"/>
</dbReference>
<comment type="subcellular location">
    <subcellularLocation>
        <location evidence="12">Postsynaptic cell membrane</location>
        <topology evidence="12">Single-pass type I membrane protein</topology>
    </subcellularLocation>
</comment>
<evidence type="ECO:0000256" key="2">
    <source>
        <dbReference type="ARBA" id="ARBA00022692"/>
    </source>
</evidence>
<keyword evidence="8" id="KW-0770">Synapse</keyword>
<keyword evidence="7 16" id="KW-1133">Transmembrane helix</keyword>
<dbReference type="InterPro" id="IPR012928">
    <property type="entry name" value="Toxin_rcpt-bd_N"/>
</dbReference>
<dbReference type="Proteomes" id="UP000887568">
    <property type="component" value="Unplaced"/>
</dbReference>
<keyword evidence="5 14" id="KW-0106">Calcium</keyword>
<feature type="transmembrane region" description="Helical" evidence="16">
    <location>
        <begin position="855"/>
        <end position="876"/>
    </location>
</feature>
<evidence type="ECO:0000259" key="17">
    <source>
        <dbReference type="PROSITE" id="PS50268"/>
    </source>
</evidence>
<dbReference type="GO" id="GO:0005576">
    <property type="term" value="C:extracellular region"/>
    <property type="evidence" value="ECO:0007669"/>
    <property type="project" value="InterPro"/>
</dbReference>
<feature type="domain" description="Cadherin" evidence="17">
    <location>
        <begin position="167"/>
        <end position="269"/>
    </location>
</feature>
<dbReference type="InterPro" id="IPR045588">
    <property type="entry name" value="CLSTN_C"/>
</dbReference>
<feature type="region of interest" description="Disordered" evidence="15">
    <location>
        <begin position="904"/>
        <end position="959"/>
    </location>
</feature>
<reference evidence="18" key="1">
    <citation type="submission" date="2022-11" db="UniProtKB">
        <authorList>
            <consortium name="EnsemblMetazoa"/>
        </authorList>
    </citation>
    <scope>IDENTIFICATION</scope>
</reference>
<evidence type="ECO:0000256" key="4">
    <source>
        <dbReference type="ARBA" id="ARBA00022737"/>
    </source>
</evidence>
<dbReference type="Pfam" id="PF19699">
    <property type="entry name" value="CLSTN_C"/>
    <property type="match status" value="1"/>
</dbReference>
<dbReference type="OrthoDB" id="10012272at2759"/>
<dbReference type="CDD" id="cd11304">
    <property type="entry name" value="Cadherin_repeat"/>
    <property type="match status" value="2"/>
</dbReference>
<evidence type="ECO:0000256" key="6">
    <source>
        <dbReference type="ARBA" id="ARBA00022889"/>
    </source>
</evidence>